<accession>A0A7W5C7Y0</accession>
<name>A0A7W5C7Y0_9BACL</name>
<comment type="caution">
    <text evidence="1">The sequence shown here is derived from an EMBL/GenBank/DDBJ whole genome shotgun (WGS) entry which is preliminary data.</text>
</comment>
<reference evidence="1 2" key="1">
    <citation type="submission" date="2020-08" db="EMBL/GenBank/DDBJ databases">
        <title>Genomic Encyclopedia of Type Strains, Phase III (KMG-III): the genomes of soil and plant-associated and newly described type strains.</title>
        <authorList>
            <person name="Whitman W."/>
        </authorList>
    </citation>
    <scope>NUCLEOTIDE SEQUENCE [LARGE SCALE GENOMIC DNA]</scope>
    <source>
        <strain evidence="1 2">CECT 8234</strain>
    </source>
</reference>
<protein>
    <submittedName>
        <fullName evidence="1">Uncharacterized protein</fullName>
    </submittedName>
</protein>
<dbReference type="Proteomes" id="UP000518605">
    <property type="component" value="Unassembled WGS sequence"/>
</dbReference>
<dbReference type="EMBL" id="JACHXW010000007">
    <property type="protein sequence ID" value="MBB3152647.1"/>
    <property type="molecule type" value="Genomic_DNA"/>
</dbReference>
<evidence type="ECO:0000313" key="1">
    <source>
        <dbReference type="EMBL" id="MBB3152647.1"/>
    </source>
</evidence>
<keyword evidence="2" id="KW-1185">Reference proteome</keyword>
<proteinExistence type="predicted"/>
<evidence type="ECO:0000313" key="2">
    <source>
        <dbReference type="Proteomes" id="UP000518605"/>
    </source>
</evidence>
<organism evidence="1 2">
    <name type="scientific">Paenibacillus endophyticus</name>
    <dbReference type="NCBI Taxonomy" id="1294268"/>
    <lineage>
        <taxon>Bacteria</taxon>
        <taxon>Bacillati</taxon>
        <taxon>Bacillota</taxon>
        <taxon>Bacilli</taxon>
        <taxon>Bacillales</taxon>
        <taxon>Paenibacillaceae</taxon>
        <taxon>Paenibacillus</taxon>
    </lineage>
</organism>
<sequence>MPNTNPMDNPSNELYGQVVNGYQEPGAAAPPSTGAARAARYFSTDASTSASLGILGGTVNTTIRLNNPAGSGTNIHVASIGGTIDVSLSLLSGFSGQVTMLSGGTLASPSSITASNLYITSPVAGIAAATSSTSAPSGGNTFMIYPAFPSPFRFTYTGGIIIPPGQWLVVNVRGSLTLLGVLGTRANLTWWEG</sequence>
<dbReference type="RefSeq" id="WP_183562792.1">
    <property type="nucleotide sequence ID" value="NZ_CBCSLB010000006.1"/>
</dbReference>
<gene>
    <name evidence="1" type="ORF">FHS16_002704</name>
</gene>
<dbReference type="AlphaFoldDB" id="A0A7W5C7Y0"/>